<name>A0ABD0PE63_CIRMR</name>
<dbReference type="Proteomes" id="UP001529510">
    <property type="component" value="Unassembled WGS sequence"/>
</dbReference>
<dbReference type="AlphaFoldDB" id="A0ABD0PE63"/>
<evidence type="ECO:0000256" key="1">
    <source>
        <dbReference type="SAM" id="MobiDB-lite"/>
    </source>
</evidence>
<reference evidence="2 3" key="1">
    <citation type="submission" date="2024-05" db="EMBL/GenBank/DDBJ databases">
        <title>Genome sequencing and assembly of Indian major carp, Cirrhinus mrigala (Hamilton, 1822).</title>
        <authorList>
            <person name="Mohindra V."/>
            <person name="Chowdhury L.M."/>
            <person name="Lal K."/>
            <person name="Jena J.K."/>
        </authorList>
    </citation>
    <scope>NUCLEOTIDE SEQUENCE [LARGE SCALE GENOMIC DNA]</scope>
    <source>
        <strain evidence="2">CM1030</strain>
        <tissue evidence="2">Blood</tissue>
    </source>
</reference>
<organism evidence="2 3">
    <name type="scientific">Cirrhinus mrigala</name>
    <name type="common">Mrigala</name>
    <dbReference type="NCBI Taxonomy" id="683832"/>
    <lineage>
        <taxon>Eukaryota</taxon>
        <taxon>Metazoa</taxon>
        <taxon>Chordata</taxon>
        <taxon>Craniata</taxon>
        <taxon>Vertebrata</taxon>
        <taxon>Euteleostomi</taxon>
        <taxon>Actinopterygii</taxon>
        <taxon>Neopterygii</taxon>
        <taxon>Teleostei</taxon>
        <taxon>Ostariophysi</taxon>
        <taxon>Cypriniformes</taxon>
        <taxon>Cyprinidae</taxon>
        <taxon>Labeoninae</taxon>
        <taxon>Labeonini</taxon>
        <taxon>Cirrhinus</taxon>
    </lineage>
</organism>
<protein>
    <submittedName>
        <fullName evidence="2">Uncharacterized protein</fullName>
    </submittedName>
</protein>
<accession>A0ABD0PE63</accession>
<feature type="non-terminal residue" evidence="2">
    <location>
        <position position="1"/>
    </location>
</feature>
<evidence type="ECO:0000313" key="2">
    <source>
        <dbReference type="EMBL" id="KAL0172337.1"/>
    </source>
</evidence>
<keyword evidence="3" id="KW-1185">Reference proteome</keyword>
<sequence>APHAPAITAIYTPTNVTLATGVVSMATVSPSVVYTVSSSSSLSPHILPKHTTTTSMTSVTSDRQGNVSAHAERQLLQERTLDRQHTDSQVYTQRFLYYSRTNSFSSVVPPPGTSVPLQPGSPAQTAPGTPKLITPRPPQKVKATVANIPVGSYDGGGRGKEREKERDREKEREREKDKESASSSPATFPSEEGSADAPAHSVAESATPSGRSKEANAKE</sequence>
<feature type="compositionally biased region" description="Basic and acidic residues" evidence="1">
    <location>
        <begin position="157"/>
        <end position="180"/>
    </location>
</feature>
<evidence type="ECO:0000313" key="3">
    <source>
        <dbReference type="Proteomes" id="UP001529510"/>
    </source>
</evidence>
<proteinExistence type="predicted"/>
<feature type="region of interest" description="Disordered" evidence="1">
    <location>
        <begin position="43"/>
        <end position="63"/>
    </location>
</feature>
<dbReference type="EMBL" id="JAMKFB020000016">
    <property type="protein sequence ID" value="KAL0172337.1"/>
    <property type="molecule type" value="Genomic_DNA"/>
</dbReference>
<feature type="non-terminal residue" evidence="2">
    <location>
        <position position="219"/>
    </location>
</feature>
<comment type="caution">
    <text evidence="2">The sequence shown here is derived from an EMBL/GenBank/DDBJ whole genome shotgun (WGS) entry which is preliminary data.</text>
</comment>
<feature type="compositionally biased region" description="Low complexity" evidence="1">
    <location>
        <begin position="51"/>
        <end position="61"/>
    </location>
</feature>
<gene>
    <name evidence="2" type="ORF">M9458_032648</name>
</gene>
<feature type="region of interest" description="Disordered" evidence="1">
    <location>
        <begin position="106"/>
        <end position="219"/>
    </location>
</feature>